<feature type="domain" description="PAS" evidence="10">
    <location>
        <begin position="72"/>
        <end position="130"/>
    </location>
</feature>
<dbReference type="SMART" id="SM00388">
    <property type="entry name" value="HisKA"/>
    <property type="match status" value="1"/>
</dbReference>
<evidence type="ECO:0000259" key="8">
    <source>
        <dbReference type="PROSITE" id="PS50109"/>
    </source>
</evidence>
<dbReference type="FunFam" id="3.30.565.10:FF:000010">
    <property type="entry name" value="Sensor histidine kinase RcsC"/>
    <property type="match status" value="1"/>
</dbReference>
<evidence type="ECO:0000313" key="12">
    <source>
        <dbReference type="Proteomes" id="UP000482487"/>
    </source>
</evidence>
<dbReference type="Pfam" id="PF00989">
    <property type="entry name" value="PAS"/>
    <property type="match status" value="1"/>
</dbReference>
<dbReference type="Pfam" id="PF02518">
    <property type="entry name" value="HATPase_c"/>
    <property type="match status" value="1"/>
</dbReference>
<gene>
    <name evidence="11" type="ORF">GTA51_11845</name>
</gene>
<keyword evidence="7" id="KW-0472">Membrane</keyword>
<dbReference type="GO" id="GO:0006355">
    <property type="term" value="P:regulation of DNA-templated transcription"/>
    <property type="evidence" value="ECO:0007669"/>
    <property type="project" value="InterPro"/>
</dbReference>
<dbReference type="EC" id="2.7.13.3" evidence="2"/>
<comment type="caution">
    <text evidence="11">The sequence shown here is derived from an EMBL/GenBank/DDBJ whole genome shotgun (WGS) entry which is preliminary data.</text>
</comment>
<dbReference type="Proteomes" id="UP000482487">
    <property type="component" value="Unassembled WGS sequence"/>
</dbReference>
<dbReference type="InterPro" id="IPR001789">
    <property type="entry name" value="Sig_transdc_resp-reg_receiver"/>
</dbReference>
<evidence type="ECO:0000313" key="11">
    <source>
        <dbReference type="EMBL" id="MYL83821.1"/>
    </source>
</evidence>
<evidence type="ECO:0000259" key="10">
    <source>
        <dbReference type="PROSITE" id="PS50112"/>
    </source>
</evidence>
<dbReference type="CDD" id="cd16922">
    <property type="entry name" value="HATPase_EvgS-ArcB-TorS-like"/>
    <property type="match status" value="1"/>
</dbReference>
<keyword evidence="7" id="KW-1133">Transmembrane helix</keyword>
<dbReference type="Gene3D" id="3.40.50.2300">
    <property type="match status" value="1"/>
</dbReference>
<dbReference type="SUPFAM" id="SSF47384">
    <property type="entry name" value="Homodimeric domain of signal transducing histidine kinase"/>
    <property type="match status" value="1"/>
</dbReference>
<dbReference type="OrthoDB" id="5442910at2"/>
<protein>
    <recommendedName>
        <fullName evidence="2">histidine kinase</fullName>
        <ecNumber evidence="2">2.7.13.3</ecNumber>
    </recommendedName>
</protein>
<dbReference type="SMART" id="SM00448">
    <property type="entry name" value="REC"/>
    <property type="match status" value="1"/>
</dbReference>
<reference evidence="11 12" key="1">
    <citation type="submission" date="2020-01" db="EMBL/GenBank/DDBJ databases">
        <title>Genome sequence of Desulfovibrio aerotolerans DSM 16695(T).</title>
        <authorList>
            <person name="Karnachuk O."/>
            <person name="Avakyan M."/>
            <person name="Mardanov A."/>
            <person name="Kadnikov V."/>
            <person name="Ravin N."/>
        </authorList>
    </citation>
    <scope>NUCLEOTIDE SEQUENCE [LARGE SCALE GENOMIC DNA]</scope>
    <source>
        <strain evidence="11 12">DSM 16695</strain>
    </source>
</reference>
<dbReference type="Gene3D" id="3.30.450.20">
    <property type="entry name" value="PAS domain"/>
    <property type="match status" value="2"/>
</dbReference>
<dbReference type="CDD" id="cd00130">
    <property type="entry name" value="PAS"/>
    <property type="match status" value="1"/>
</dbReference>
<evidence type="ECO:0000259" key="9">
    <source>
        <dbReference type="PROSITE" id="PS50110"/>
    </source>
</evidence>
<keyword evidence="4" id="KW-0808">Transferase</keyword>
<organism evidence="11 12">
    <name type="scientific">Solidesulfovibrio aerotolerans</name>
    <dbReference type="NCBI Taxonomy" id="295255"/>
    <lineage>
        <taxon>Bacteria</taxon>
        <taxon>Pseudomonadati</taxon>
        <taxon>Thermodesulfobacteriota</taxon>
        <taxon>Desulfovibrionia</taxon>
        <taxon>Desulfovibrionales</taxon>
        <taxon>Desulfovibrionaceae</taxon>
        <taxon>Solidesulfovibrio</taxon>
    </lineage>
</organism>
<dbReference type="PROSITE" id="PS50109">
    <property type="entry name" value="HIS_KIN"/>
    <property type="match status" value="1"/>
</dbReference>
<dbReference type="Pfam" id="PF00072">
    <property type="entry name" value="Response_reg"/>
    <property type="match status" value="1"/>
</dbReference>
<keyword evidence="7" id="KW-0812">Transmembrane</keyword>
<feature type="transmembrane region" description="Helical" evidence="7">
    <location>
        <begin position="36"/>
        <end position="61"/>
    </location>
</feature>
<name>A0A7C9ILE7_9BACT</name>
<feature type="modified residue" description="4-aspartylphosphate" evidence="6">
    <location>
        <position position="630"/>
    </location>
</feature>
<dbReference type="Gene3D" id="3.30.565.10">
    <property type="entry name" value="Histidine kinase-like ATPase, C-terminal domain"/>
    <property type="match status" value="1"/>
</dbReference>
<dbReference type="InterPro" id="IPR013767">
    <property type="entry name" value="PAS_fold"/>
</dbReference>
<dbReference type="SUPFAM" id="SSF55785">
    <property type="entry name" value="PYP-like sensor domain (PAS domain)"/>
    <property type="match status" value="2"/>
</dbReference>
<evidence type="ECO:0000256" key="2">
    <source>
        <dbReference type="ARBA" id="ARBA00012438"/>
    </source>
</evidence>
<dbReference type="Pfam" id="PF00512">
    <property type="entry name" value="HisKA"/>
    <property type="match status" value="1"/>
</dbReference>
<dbReference type="NCBIfam" id="TIGR00229">
    <property type="entry name" value="sensory_box"/>
    <property type="match status" value="1"/>
</dbReference>
<dbReference type="InterPro" id="IPR036097">
    <property type="entry name" value="HisK_dim/P_sf"/>
</dbReference>
<dbReference type="InterPro" id="IPR003661">
    <property type="entry name" value="HisK_dim/P_dom"/>
</dbReference>
<evidence type="ECO:0000256" key="1">
    <source>
        <dbReference type="ARBA" id="ARBA00000085"/>
    </source>
</evidence>
<dbReference type="InterPro" id="IPR036890">
    <property type="entry name" value="HATPase_C_sf"/>
</dbReference>
<dbReference type="Gene3D" id="1.10.287.130">
    <property type="match status" value="1"/>
</dbReference>
<dbReference type="SMART" id="SM00091">
    <property type="entry name" value="PAS"/>
    <property type="match status" value="2"/>
</dbReference>
<dbReference type="PROSITE" id="PS50112">
    <property type="entry name" value="PAS"/>
    <property type="match status" value="1"/>
</dbReference>
<keyword evidence="12" id="KW-1185">Reference proteome</keyword>
<dbReference type="PANTHER" id="PTHR43047">
    <property type="entry name" value="TWO-COMPONENT HISTIDINE PROTEIN KINASE"/>
    <property type="match status" value="1"/>
</dbReference>
<feature type="domain" description="Response regulatory" evidence="9">
    <location>
        <begin position="581"/>
        <end position="700"/>
    </location>
</feature>
<dbReference type="CDD" id="cd00082">
    <property type="entry name" value="HisKA"/>
    <property type="match status" value="1"/>
</dbReference>
<dbReference type="SUPFAM" id="SSF52172">
    <property type="entry name" value="CheY-like"/>
    <property type="match status" value="1"/>
</dbReference>
<dbReference type="InterPro" id="IPR011006">
    <property type="entry name" value="CheY-like_superfamily"/>
</dbReference>
<dbReference type="PROSITE" id="PS50110">
    <property type="entry name" value="RESPONSE_REGULATORY"/>
    <property type="match status" value="1"/>
</dbReference>
<dbReference type="Pfam" id="PF08448">
    <property type="entry name" value="PAS_4"/>
    <property type="match status" value="1"/>
</dbReference>
<evidence type="ECO:0000256" key="5">
    <source>
        <dbReference type="ARBA" id="ARBA00022777"/>
    </source>
</evidence>
<evidence type="ECO:0000256" key="7">
    <source>
        <dbReference type="SAM" id="Phobius"/>
    </source>
</evidence>
<accession>A0A7C9ILE7</accession>
<feature type="domain" description="Histidine kinase" evidence="8">
    <location>
        <begin position="337"/>
        <end position="559"/>
    </location>
</feature>
<evidence type="ECO:0000256" key="4">
    <source>
        <dbReference type="ARBA" id="ARBA00022679"/>
    </source>
</evidence>
<dbReference type="PRINTS" id="PR00344">
    <property type="entry name" value="BCTRLSENSOR"/>
</dbReference>
<evidence type="ECO:0000256" key="6">
    <source>
        <dbReference type="PROSITE-ProRule" id="PRU00169"/>
    </source>
</evidence>
<dbReference type="SMART" id="SM00387">
    <property type="entry name" value="HATPase_c"/>
    <property type="match status" value="1"/>
</dbReference>
<evidence type="ECO:0000256" key="3">
    <source>
        <dbReference type="ARBA" id="ARBA00022553"/>
    </source>
</evidence>
<dbReference type="InterPro" id="IPR004358">
    <property type="entry name" value="Sig_transdc_His_kin-like_C"/>
</dbReference>
<sequence>MIDAVQLRRFGRSLSDLPPGVVVVNRQETLYTRYRGLVWTALAVFAVMAGCILALALALAARKRAVTALVASEARYRTSVDSAPTAIFIADTAGWLRDVNPAACHMTGWSREELLAKNIADVLDPASREEGMRGFAAIDAQARTAEVLGRTKDGTPRWWSIAAVQLAPDRVLGFVADVTERKAAEARLRDSETRYKLLAEQAPISIMAFDAKGVITFVNKRHLDVFAGGRKAPEFFLGRGLLELPGIVGAGIADKLEPLLRGVPIDLEAVYFPEFTGGHAGYVNLRGVPLHHEDGTFAGGILIREDVTARIGMERSLTAARNAAEAASLAKSAFLANMSHEIRTPLNGVLGMLQLLAASPLSSEQAEYAALAIQSSKRLTRLLSDILDLSRVEAGKMQIQAEPFQLSEALRQVLALFNPISQQTGVFLTSHIDVALPAMVVGDAARLQQVLTNLIGNAFKFTTTGSVVVEAYPLPSRRAGEVRILFSVADTGCGIPDADLKKLFEPFTQASQGLQRNVQGAGLGLSICQHLISLMGGSIAVDSEPGQGTTFLFCVTLGRVQALAGQLRPAGGPADQLRPLRVLLVEDDRVTRLVATRLLEKFGHGVTVAENGRRALDVLAEGEYDLVLMDIQMPEMDGLEATATIRNAPRFAAKAAIPIVAMTAYAMAGDRERFLASGMDDYVAKPVSIEDLRAAIERAMTKASAA</sequence>
<dbReference type="GO" id="GO:0000155">
    <property type="term" value="F:phosphorelay sensor kinase activity"/>
    <property type="evidence" value="ECO:0007669"/>
    <property type="project" value="InterPro"/>
</dbReference>
<dbReference type="SUPFAM" id="SSF55874">
    <property type="entry name" value="ATPase domain of HSP90 chaperone/DNA topoisomerase II/histidine kinase"/>
    <property type="match status" value="1"/>
</dbReference>
<proteinExistence type="predicted"/>
<comment type="catalytic activity">
    <reaction evidence="1">
        <text>ATP + protein L-histidine = ADP + protein N-phospho-L-histidine.</text>
        <dbReference type="EC" id="2.7.13.3"/>
    </reaction>
</comment>
<dbReference type="EMBL" id="WVUD01000020">
    <property type="protein sequence ID" value="MYL83821.1"/>
    <property type="molecule type" value="Genomic_DNA"/>
</dbReference>
<dbReference type="InterPro" id="IPR035965">
    <property type="entry name" value="PAS-like_dom_sf"/>
</dbReference>
<dbReference type="CDD" id="cd17546">
    <property type="entry name" value="REC_hyHK_CKI1_RcsC-like"/>
    <property type="match status" value="1"/>
</dbReference>
<keyword evidence="5" id="KW-0418">Kinase</keyword>
<dbReference type="InterPro" id="IPR000014">
    <property type="entry name" value="PAS"/>
</dbReference>
<dbReference type="AlphaFoldDB" id="A0A7C9ILE7"/>
<keyword evidence="3 6" id="KW-0597">Phosphoprotein</keyword>
<dbReference type="InterPro" id="IPR005467">
    <property type="entry name" value="His_kinase_dom"/>
</dbReference>
<dbReference type="InterPro" id="IPR013656">
    <property type="entry name" value="PAS_4"/>
</dbReference>
<dbReference type="InterPro" id="IPR003594">
    <property type="entry name" value="HATPase_dom"/>
</dbReference>